<protein>
    <submittedName>
        <fullName evidence="5">Glycosyltransferase family 4 protein</fullName>
    </submittedName>
</protein>
<dbReference type="Proteomes" id="UP000683520">
    <property type="component" value="Chromosome"/>
</dbReference>
<feature type="domain" description="Glycosyl transferase family 1" evidence="3">
    <location>
        <begin position="303"/>
        <end position="462"/>
    </location>
</feature>
<dbReference type="Gene3D" id="3.40.50.2000">
    <property type="entry name" value="Glycogen Phosphorylase B"/>
    <property type="match status" value="2"/>
</dbReference>
<dbReference type="InterPro" id="IPR001296">
    <property type="entry name" value="Glyco_trans_1"/>
</dbReference>
<dbReference type="Pfam" id="PF13439">
    <property type="entry name" value="Glyco_transf_4"/>
    <property type="match status" value="1"/>
</dbReference>
<gene>
    <name evidence="5" type="ORF">I6L55_01425</name>
</gene>
<dbReference type="SUPFAM" id="SSF53756">
    <property type="entry name" value="UDP-Glycosyltransferase/glycogen phosphorylase"/>
    <property type="match status" value="1"/>
</dbReference>
<dbReference type="InterPro" id="IPR028098">
    <property type="entry name" value="Glyco_trans_4-like_N"/>
</dbReference>
<name>A0ABX8KY95_9CORY</name>
<dbReference type="CDD" id="cd03801">
    <property type="entry name" value="GT4_PimA-like"/>
    <property type="match status" value="1"/>
</dbReference>
<evidence type="ECO:0000256" key="1">
    <source>
        <dbReference type="ARBA" id="ARBA00022676"/>
    </source>
</evidence>
<keyword evidence="6" id="KW-1185">Reference proteome</keyword>
<organism evidence="5 6">
    <name type="scientific">Corynebacterium coyleae</name>
    <dbReference type="NCBI Taxonomy" id="53374"/>
    <lineage>
        <taxon>Bacteria</taxon>
        <taxon>Bacillati</taxon>
        <taxon>Actinomycetota</taxon>
        <taxon>Actinomycetes</taxon>
        <taxon>Mycobacteriales</taxon>
        <taxon>Corynebacteriaceae</taxon>
        <taxon>Corynebacterium</taxon>
    </lineage>
</organism>
<evidence type="ECO:0000313" key="6">
    <source>
        <dbReference type="Proteomes" id="UP000683520"/>
    </source>
</evidence>
<evidence type="ECO:0000256" key="2">
    <source>
        <dbReference type="ARBA" id="ARBA00022679"/>
    </source>
</evidence>
<keyword evidence="2" id="KW-0808">Transferase</keyword>
<evidence type="ECO:0000313" key="5">
    <source>
        <dbReference type="EMBL" id="QXB18806.1"/>
    </source>
</evidence>
<dbReference type="EMBL" id="CP077302">
    <property type="protein sequence ID" value="QXB18806.1"/>
    <property type="molecule type" value="Genomic_DNA"/>
</dbReference>
<dbReference type="GeneID" id="92748832"/>
<keyword evidence="1" id="KW-0328">Glycosyltransferase</keyword>
<evidence type="ECO:0000259" key="3">
    <source>
        <dbReference type="Pfam" id="PF00534"/>
    </source>
</evidence>
<feature type="domain" description="Glycosyltransferase subfamily 4-like N-terminal" evidence="4">
    <location>
        <begin position="169"/>
        <end position="290"/>
    </location>
</feature>
<dbReference type="RefSeq" id="WP_092100377.1">
    <property type="nucleotide sequence ID" value="NZ_CP047198.1"/>
</dbReference>
<reference evidence="5 6" key="1">
    <citation type="submission" date="2021-06" db="EMBL/GenBank/DDBJ databases">
        <title>FDA dAtabase for Regulatory Grade micrObial Sequences (FDA-ARGOS): Supporting development and validation of Infectious Disease Dx tests.</title>
        <authorList>
            <person name="Sproer C."/>
            <person name="Gronow S."/>
            <person name="Severitt S."/>
            <person name="Schroder I."/>
            <person name="Tallon L."/>
            <person name="Sadzewicz L."/>
            <person name="Zhao X."/>
            <person name="Boylan J."/>
            <person name="Ott S."/>
            <person name="Bowen H."/>
            <person name="Vavikolanu K."/>
            <person name="Mehta A."/>
            <person name="Aluvathingal J."/>
            <person name="Nadendla S."/>
            <person name="Lowell S."/>
            <person name="Myers T."/>
            <person name="Yan Y."/>
        </authorList>
    </citation>
    <scope>NUCLEOTIDE SEQUENCE [LARGE SCALE GENOMIC DNA]</scope>
    <source>
        <strain evidence="5 6">FDAARGOS 1425</strain>
    </source>
</reference>
<dbReference type="Pfam" id="PF00534">
    <property type="entry name" value="Glycos_transf_1"/>
    <property type="match status" value="1"/>
</dbReference>
<dbReference type="PANTHER" id="PTHR12526">
    <property type="entry name" value="GLYCOSYLTRANSFERASE"/>
    <property type="match status" value="1"/>
</dbReference>
<sequence length="826" mass="92143">MAERRKMAMLVGNAVEGDSRVEKAAVSAKNLGHDVYLVGIKNKTVPQFGSYQSIPIFRPVPDFSEYTAWRRTLNTEAEPAEDFIDRKQQEFNNVLRGWEVKFSKLSAELESAKALPHLLAPERFRAPSQPTHDWEQCIHRATQPIRKQYQRMLRATVNAKNASSWRKSAIPGEWKNLWPQIPGFEEAFLSALRLIEPDIIHVHDRHPMSAAVRYSDEMREKGIEVPWIYDAHEFLPGQRFSGPAQHRYGWLNLESEMIHQADAVITVSNDLAESLANRHHLSAKPFVVENAPLAAHVLNHDPDRQSLREELRIPDGAPLAVYVGKLAERRGIYDAVEAVSKIPSLHLAFVGSKDLKPRNQILNLAAQFKVSDRVRIVDYVPSSYVTSYISSADIGLSPLYSTPAHEQALATKIREYIVAGLPIVGSDLKAQGTFIRKHSIGETHDANDPRSMAEAIKRALADLPQLQLNVTKIRDEHTWERQEVVLAKAWSRVAHEPPKSQQQAESSEDFGLVKAGAVFSRARSKKLAPLFLAMHASSQRVALAKKSQIYLQDEDGEWWTLGPAIGTAEETFKTWRKLVSMADVLVATDFEPLFVEAMGVGQNLSRQLEKAGIGFYNWTTASDILKADSIAREQAPAHSNSSARAEKMKTRAIEISETRCSTLISDQPSILVASSSSIWLPGEVNATPLIKQSNDEGRVVVMIGPAERSASEIEVLEQLKLDYPMIDFVEYSDAKTPAEVSVFIDSLSGGVWDSLTESAFAARIPVLAEYSSQVVEKLDVAPPYVPTPYDLVAINLRLVLSGRIETPAPDDYLNFRQSLTSRAFSQ</sequence>
<proteinExistence type="predicted"/>
<evidence type="ECO:0000259" key="4">
    <source>
        <dbReference type="Pfam" id="PF13439"/>
    </source>
</evidence>
<accession>A0ABX8KY95</accession>